<dbReference type="PANTHER" id="PTHR12905:SF0">
    <property type="entry name" value="CALCINEURIN-LIKE PHOSPHOESTERASE DOMAIN-CONTAINING PROTEIN"/>
    <property type="match status" value="1"/>
</dbReference>
<comment type="caution">
    <text evidence="2">The sequence shown here is derived from an EMBL/GenBank/DDBJ whole genome shotgun (WGS) entry which is preliminary data.</text>
</comment>
<proteinExistence type="predicted"/>
<dbReference type="Gene3D" id="3.60.21.10">
    <property type="match status" value="1"/>
</dbReference>
<evidence type="ECO:0000313" key="2">
    <source>
        <dbReference type="EMBL" id="ORY19798.1"/>
    </source>
</evidence>
<name>A0A1Y2AB96_9PLEO</name>
<accession>A0A1Y2AB96</accession>
<dbReference type="InterPro" id="IPR029052">
    <property type="entry name" value="Metallo-depent_PP-like"/>
</dbReference>
<gene>
    <name evidence="2" type="ORF">BCR34DRAFT_620814</name>
</gene>
<feature type="region of interest" description="Disordered" evidence="1">
    <location>
        <begin position="1"/>
        <end position="33"/>
    </location>
</feature>
<reference evidence="2 3" key="1">
    <citation type="submission" date="2016-07" db="EMBL/GenBank/DDBJ databases">
        <title>Pervasive Adenine N6-methylation of Active Genes in Fungi.</title>
        <authorList>
            <consortium name="DOE Joint Genome Institute"/>
            <person name="Mondo S.J."/>
            <person name="Dannebaum R.O."/>
            <person name="Kuo R.C."/>
            <person name="Labutti K."/>
            <person name="Haridas S."/>
            <person name="Kuo A."/>
            <person name="Salamov A."/>
            <person name="Ahrendt S.R."/>
            <person name="Lipzen A."/>
            <person name="Sullivan W."/>
            <person name="Andreopoulos W.B."/>
            <person name="Clum A."/>
            <person name="Lindquist E."/>
            <person name="Daum C."/>
            <person name="Ramamoorthy G.K."/>
            <person name="Gryganskyi A."/>
            <person name="Culley D."/>
            <person name="Magnuson J.K."/>
            <person name="James T.Y."/>
            <person name="O'Malley M.A."/>
            <person name="Stajich J.E."/>
            <person name="Spatafora J.W."/>
            <person name="Visel A."/>
            <person name="Grigoriev I.V."/>
        </authorList>
    </citation>
    <scope>NUCLEOTIDE SEQUENCE [LARGE SCALE GENOMIC DNA]</scope>
    <source>
        <strain evidence="2 3">CBS 115471</strain>
    </source>
</reference>
<dbReference type="SUPFAM" id="SSF56300">
    <property type="entry name" value="Metallo-dependent phosphatases"/>
    <property type="match status" value="1"/>
</dbReference>
<dbReference type="AlphaFoldDB" id="A0A1Y2AB96"/>
<organism evidence="2 3">
    <name type="scientific">Clohesyomyces aquaticus</name>
    <dbReference type="NCBI Taxonomy" id="1231657"/>
    <lineage>
        <taxon>Eukaryota</taxon>
        <taxon>Fungi</taxon>
        <taxon>Dikarya</taxon>
        <taxon>Ascomycota</taxon>
        <taxon>Pezizomycotina</taxon>
        <taxon>Dothideomycetes</taxon>
        <taxon>Pleosporomycetidae</taxon>
        <taxon>Pleosporales</taxon>
        <taxon>Lindgomycetaceae</taxon>
        <taxon>Clohesyomyces</taxon>
    </lineage>
</organism>
<dbReference type="EMBL" id="MCFA01000001">
    <property type="protein sequence ID" value="ORY19798.1"/>
    <property type="molecule type" value="Genomic_DNA"/>
</dbReference>
<dbReference type="InterPro" id="IPR051693">
    <property type="entry name" value="UPF0046_metallophosphoest"/>
</dbReference>
<dbReference type="PANTHER" id="PTHR12905">
    <property type="entry name" value="METALLOPHOSPHOESTERASE"/>
    <property type="match status" value="1"/>
</dbReference>
<dbReference type="Proteomes" id="UP000193144">
    <property type="component" value="Unassembled WGS sequence"/>
</dbReference>
<protein>
    <submittedName>
        <fullName evidence="2">Uncharacterized protein</fullName>
    </submittedName>
</protein>
<evidence type="ECO:0000313" key="3">
    <source>
        <dbReference type="Proteomes" id="UP000193144"/>
    </source>
</evidence>
<evidence type="ECO:0000256" key="1">
    <source>
        <dbReference type="SAM" id="MobiDB-lite"/>
    </source>
</evidence>
<dbReference type="OrthoDB" id="630188at2759"/>
<keyword evidence="3" id="KW-1185">Reference proteome</keyword>
<sequence length="264" mass="28236">MDLNKSPLPQHPLKRSRSSQSPSPSAKWSRTTPSTKPVQFLIISGTHNSELASHPECDVVLKCGDVTEDGSPASISATLQSIAKINAELKLCGSEVNCQESLSLVQGPDPEASNSGITFLEEGTNKFTLKSGASFTVYASPYMPKYGPSAFQYASREDRYNPPTALIILEGIGIVMTHGPPQYILERTSDGRSAGCEHLRRAIAGQNHECTALGWVGKNQAKRKGYACLSPGATEAFKSDESQTLMVNAAIMGGHSEPVISRGL</sequence>